<evidence type="ECO:0000259" key="1">
    <source>
        <dbReference type="Pfam" id="PF20274"/>
    </source>
</evidence>
<reference evidence="2 3" key="1">
    <citation type="submission" date="2018-05" db="EMBL/GenBank/DDBJ databases">
        <title>Genomic Encyclopedia of Type Strains, Phase III (KMG-III): the genomes of soil and plant-associated and newly described type strains.</title>
        <authorList>
            <person name="Whitman W."/>
        </authorList>
    </citation>
    <scope>NUCLEOTIDE SEQUENCE [LARGE SCALE GENOMIC DNA]</scope>
    <source>
        <strain evidence="2 3">CECT 5696</strain>
    </source>
</reference>
<dbReference type="InterPro" id="IPR046909">
    <property type="entry name" value="cREC_REC"/>
</dbReference>
<dbReference type="Proteomes" id="UP000246635">
    <property type="component" value="Unassembled WGS sequence"/>
</dbReference>
<feature type="domain" description="Cyclic-phosphate processing Receiver" evidence="1">
    <location>
        <begin position="8"/>
        <end position="90"/>
    </location>
</feature>
<gene>
    <name evidence="2" type="ORF">DFQ01_11243</name>
</gene>
<accession>A0A2V2Z0J1</accession>
<organism evidence="2 3">
    <name type="scientific">Paenibacillus cellulosilyticus</name>
    <dbReference type="NCBI Taxonomy" id="375489"/>
    <lineage>
        <taxon>Bacteria</taxon>
        <taxon>Bacillati</taxon>
        <taxon>Bacillota</taxon>
        <taxon>Bacilli</taxon>
        <taxon>Bacillales</taxon>
        <taxon>Paenibacillaceae</taxon>
        <taxon>Paenibacillus</taxon>
    </lineage>
</organism>
<sequence length="117" mass="13404">MGNKAVNHLYLDDYRACPAGFILARNAEECKLMLKELTIGILSLDFDLGYGEPTGLDVVEYMVSEQIWPQEVYLHTSSNHGRMQMYRLLSQHAPMTMELHYGPMPDEVKDRVARQAE</sequence>
<comment type="caution">
    <text evidence="2">The sequence shown here is derived from an EMBL/GenBank/DDBJ whole genome shotgun (WGS) entry which is preliminary data.</text>
</comment>
<proteinExistence type="predicted"/>
<dbReference type="AlphaFoldDB" id="A0A2V2Z0J1"/>
<evidence type="ECO:0000313" key="3">
    <source>
        <dbReference type="Proteomes" id="UP000246635"/>
    </source>
</evidence>
<name>A0A2V2Z0J1_9BACL</name>
<dbReference type="Pfam" id="PF20274">
    <property type="entry name" value="cREC_REC"/>
    <property type="match status" value="1"/>
</dbReference>
<evidence type="ECO:0000313" key="2">
    <source>
        <dbReference type="EMBL" id="PWW00690.1"/>
    </source>
</evidence>
<keyword evidence="3" id="KW-1185">Reference proteome</keyword>
<protein>
    <recommendedName>
        <fullName evidence="1">Cyclic-phosphate processing Receiver domain-containing protein</fullName>
    </recommendedName>
</protein>
<dbReference type="EMBL" id="QGTQ01000012">
    <property type="protein sequence ID" value="PWW00690.1"/>
    <property type="molecule type" value="Genomic_DNA"/>
</dbReference>